<protein>
    <submittedName>
        <fullName evidence="1">Uncharacterized protein</fullName>
    </submittedName>
</protein>
<gene>
    <name evidence="1" type="ORF">MSG28_009339</name>
</gene>
<sequence length="265" mass="29443">MYFVLNVFDEKESISGTQQLKSSVQKGIRARLLELYPHLENYIDQVLPKKDTFRIVKCHDHIEIMVNSAGELLFFRHREGPWMPTLRLLHKYPFFLPMQQVDKGAIRFVLSGANIMCPGLTSPGARMSPVEKGQVVAVMAEGKQHALAVGMTSLSTDDIYKHGAYSGGDRYSDHRRRSSRHGCCHPSSTDCRRKGAEVRVTLLEKAAEAGGHILSGACVDPIALNELIPDWKEKGAPMDTEVNADKFGYLTKGGRIPIPVLPGED</sequence>
<dbReference type="Proteomes" id="UP001064048">
    <property type="component" value="Chromosome 15"/>
</dbReference>
<evidence type="ECO:0000313" key="1">
    <source>
        <dbReference type="EMBL" id="KAI8441075.1"/>
    </source>
</evidence>
<accession>A0ACC0KXP8</accession>
<reference evidence="1 2" key="1">
    <citation type="journal article" date="2022" name="Genome Biol. Evol.">
        <title>The Spruce Budworm Genome: Reconstructing the Evolutionary History of Antifreeze Proteins.</title>
        <authorList>
            <person name="Beliveau C."/>
            <person name="Gagne P."/>
            <person name="Picq S."/>
            <person name="Vernygora O."/>
            <person name="Keeling C.I."/>
            <person name="Pinkney K."/>
            <person name="Doucet D."/>
            <person name="Wen F."/>
            <person name="Johnston J.S."/>
            <person name="Maaroufi H."/>
            <person name="Boyle B."/>
            <person name="Laroche J."/>
            <person name="Dewar K."/>
            <person name="Juretic N."/>
            <person name="Blackburn G."/>
            <person name="Nisole A."/>
            <person name="Brunet B."/>
            <person name="Brandao M."/>
            <person name="Lumley L."/>
            <person name="Duan J."/>
            <person name="Quan G."/>
            <person name="Lucarotti C.J."/>
            <person name="Roe A.D."/>
            <person name="Sperling F.A.H."/>
            <person name="Levesque R.C."/>
            <person name="Cusson M."/>
        </authorList>
    </citation>
    <scope>NUCLEOTIDE SEQUENCE [LARGE SCALE GENOMIC DNA]</scope>
    <source>
        <strain evidence="1">Glfc:IPQL:Cfum</strain>
    </source>
</reference>
<evidence type="ECO:0000313" key="2">
    <source>
        <dbReference type="Proteomes" id="UP001064048"/>
    </source>
</evidence>
<name>A0ACC0KXP8_CHOFU</name>
<keyword evidence="2" id="KW-1185">Reference proteome</keyword>
<organism evidence="1 2">
    <name type="scientific">Choristoneura fumiferana</name>
    <name type="common">Spruce budworm moth</name>
    <name type="synonym">Archips fumiferana</name>
    <dbReference type="NCBI Taxonomy" id="7141"/>
    <lineage>
        <taxon>Eukaryota</taxon>
        <taxon>Metazoa</taxon>
        <taxon>Ecdysozoa</taxon>
        <taxon>Arthropoda</taxon>
        <taxon>Hexapoda</taxon>
        <taxon>Insecta</taxon>
        <taxon>Pterygota</taxon>
        <taxon>Neoptera</taxon>
        <taxon>Endopterygota</taxon>
        <taxon>Lepidoptera</taxon>
        <taxon>Glossata</taxon>
        <taxon>Ditrysia</taxon>
        <taxon>Tortricoidea</taxon>
        <taxon>Tortricidae</taxon>
        <taxon>Tortricinae</taxon>
        <taxon>Choristoneura</taxon>
    </lineage>
</organism>
<comment type="caution">
    <text evidence="1">The sequence shown here is derived from an EMBL/GenBank/DDBJ whole genome shotgun (WGS) entry which is preliminary data.</text>
</comment>
<proteinExistence type="predicted"/>
<dbReference type="EMBL" id="CM046115">
    <property type="protein sequence ID" value="KAI8441075.1"/>
    <property type="molecule type" value="Genomic_DNA"/>
</dbReference>